<dbReference type="GO" id="GO:0031966">
    <property type="term" value="C:mitochondrial membrane"/>
    <property type="evidence" value="ECO:0007669"/>
    <property type="project" value="UniProtKB-SubCell"/>
</dbReference>
<name>A0A1Y1U7I3_9TREE</name>
<feature type="repeat" description="Solcar" evidence="9">
    <location>
        <begin position="118"/>
        <end position="226"/>
    </location>
</feature>
<dbReference type="PROSITE" id="PS50920">
    <property type="entry name" value="SOLCAR"/>
    <property type="match status" value="3"/>
</dbReference>
<keyword evidence="7" id="KW-0496">Mitochondrion</keyword>
<dbReference type="GeneID" id="33558864"/>
<comment type="caution">
    <text evidence="11">The sequence shown here is derived from an EMBL/GenBank/DDBJ whole genome shotgun (WGS) entry which is preliminary data.</text>
</comment>
<dbReference type="GO" id="GO:0000064">
    <property type="term" value="F:L-ornithine transmembrane transporter activity"/>
    <property type="evidence" value="ECO:0007669"/>
    <property type="project" value="TreeGrafter"/>
</dbReference>
<dbReference type="RefSeq" id="XP_021868260.1">
    <property type="nucleotide sequence ID" value="XM_022017055.1"/>
</dbReference>
<evidence type="ECO:0000256" key="4">
    <source>
        <dbReference type="ARBA" id="ARBA00022692"/>
    </source>
</evidence>
<dbReference type="PANTHER" id="PTHR45624">
    <property type="entry name" value="MITOCHONDRIAL BASIC AMINO ACIDS TRANSPORTER-RELATED"/>
    <property type="match status" value="1"/>
</dbReference>
<protein>
    <submittedName>
        <fullName evidence="11">Mitochondrial carrier domain-containing protein</fullName>
    </submittedName>
</protein>
<dbReference type="InterPro" id="IPR023395">
    <property type="entry name" value="MCP_dom_sf"/>
</dbReference>
<keyword evidence="6" id="KW-1133">Transmembrane helix</keyword>
<evidence type="ECO:0000256" key="8">
    <source>
        <dbReference type="ARBA" id="ARBA00023136"/>
    </source>
</evidence>
<dbReference type="GO" id="GO:1990575">
    <property type="term" value="P:mitochondrial L-ornithine transmembrane transport"/>
    <property type="evidence" value="ECO:0007669"/>
    <property type="project" value="TreeGrafter"/>
</dbReference>
<dbReference type="OrthoDB" id="2139348at2759"/>
<dbReference type="STRING" id="4999.A0A1Y1U7I3"/>
<dbReference type="SUPFAM" id="SSF103506">
    <property type="entry name" value="Mitochondrial carrier"/>
    <property type="match status" value="1"/>
</dbReference>
<evidence type="ECO:0000256" key="10">
    <source>
        <dbReference type="RuleBase" id="RU000488"/>
    </source>
</evidence>
<dbReference type="InParanoid" id="A0A1Y1U7I3"/>
<keyword evidence="12" id="KW-1185">Reference proteome</keyword>
<keyword evidence="3 10" id="KW-0813">Transport</keyword>
<dbReference type="Pfam" id="PF00153">
    <property type="entry name" value="Mito_carr"/>
    <property type="match status" value="3"/>
</dbReference>
<evidence type="ECO:0000256" key="3">
    <source>
        <dbReference type="ARBA" id="ARBA00022448"/>
    </source>
</evidence>
<sequence length="339" mass="36203">MSDDGAKANAARDITFGSIAGMISKVFEHPFDLVKVRLQSQPGDAPASFSGPLDCFKQTYGKEGWRGLYRGLSMPVIGAMAENATLFLVYNKCQDAIVAASSSSPGVSEKVLGKRRELSTPELALAAGAAGACASFILTPIELIKCRMQVQMLVREAGMSASTGGPASSARTLGTVAPPEGPLSLIFSTLRTQGIRGLWLGQLGTLFRETGGSAAWFTTYELVSGWFLSRRQAMVATPLVKSDLPTWQLMASGAAAGAAYNVILFPADSVKSSIQTWAELHPDKPRLGFLAMGQKIWKTKGIKGLYAGCGMTVLRSAPSSAMIFFIYETLQGRFGRYFD</sequence>
<evidence type="ECO:0000256" key="9">
    <source>
        <dbReference type="PROSITE-ProRule" id="PRU00282"/>
    </source>
</evidence>
<dbReference type="Gene3D" id="1.50.40.10">
    <property type="entry name" value="Mitochondrial carrier domain"/>
    <property type="match status" value="1"/>
</dbReference>
<accession>A0A1Y1U7I3</accession>
<comment type="subcellular location">
    <subcellularLocation>
        <location evidence="1">Mitochondrion membrane</location>
        <topology evidence="1">Multi-pass membrane protein</topology>
    </subcellularLocation>
</comment>
<feature type="repeat" description="Solcar" evidence="9">
    <location>
        <begin position="244"/>
        <end position="333"/>
    </location>
</feature>
<keyword evidence="8 9" id="KW-0472">Membrane</keyword>
<dbReference type="PANTHER" id="PTHR45624:SF31">
    <property type="entry name" value="MITOCHONDRIAL ORNITHINE TRANSPORTER 1"/>
    <property type="match status" value="1"/>
</dbReference>
<evidence type="ECO:0000256" key="6">
    <source>
        <dbReference type="ARBA" id="ARBA00022989"/>
    </source>
</evidence>
<keyword evidence="5" id="KW-0677">Repeat</keyword>
<dbReference type="Proteomes" id="UP000193218">
    <property type="component" value="Unassembled WGS sequence"/>
</dbReference>
<dbReference type="InterPro" id="IPR018108">
    <property type="entry name" value="MCP_transmembrane"/>
</dbReference>
<organism evidence="11 12">
    <name type="scientific">Kockovaella imperatae</name>
    <dbReference type="NCBI Taxonomy" id="4999"/>
    <lineage>
        <taxon>Eukaryota</taxon>
        <taxon>Fungi</taxon>
        <taxon>Dikarya</taxon>
        <taxon>Basidiomycota</taxon>
        <taxon>Agaricomycotina</taxon>
        <taxon>Tremellomycetes</taxon>
        <taxon>Tremellales</taxon>
        <taxon>Cuniculitremaceae</taxon>
        <taxon>Kockovaella</taxon>
    </lineage>
</organism>
<gene>
    <name evidence="11" type="ORF">BD324DRAFT_637848</name>
</gene>
<evidence type="ECO:0000256" key="1">
    <source>
        <dbReference type="ARBA" id="ARBA00004225"/>
    </source>
</evidence>
<evidence type="ECO:0000313" key="12">
    <source>
        <dbReference type="Proteomes" id="UP000193218"/>
    </source>
</evidence>
<evidence type="ECO:0000256" key="2">
    <source>
        <dbReference type="ARBA" id="ARBA00006375"/>
    </source>
</evidence>
<comment type="similarity">
    <text evidence="2 10">Belongs to the mitochondrial carrier (TC 2.A.29) family.</text>
</comment>
<feature type="repeat" description="Solcar" evidence="9">
    <location>
        <begin position="8"/>
        <end position="96"/>
    </location>
</feature>
<dbReference type="InterPro" id="IPR050567">
    <property type="entry name" value="Mitochondrial_Carrier"/>
</dbReference>
<keyword evidence="4 9" id="KW-0812">Transmembrane</keyword>
<evidence type="ECO:0000313" key="11">
    <source>
        <dbReference type="EMBL" id="ORX33972.1"/>
    </source>
</evidence>
<reference evidence="11 12" key="1">
    <citation type="submission" date="2017-03" db="EMBL/GenBank/DDBJ databases">
        <title>Widespread Adenine N6-methylation of Active Genes in Fungi.</title>
        <authorList>
            <consortium name="DOE Joint Genome Institute"/>
            <person name="Mondo S.J."/>
            <person name="Dannebaum R.O."/>
            <person name="Kuo R.C."/>
            <person name="Louie K.B."/>
            <person name="Bewick A.J."/>
            <person name="Labutti K."/>
            <person name="Haridas S."/>
            <person name="Kuo A."/>
            <person name="Salamov A."/>
            <person name="Ahrendt S.R."/>
            <person name="Lau R."/>
            <person name="Bowen B.P."/>
            <person name="Lipzen A."/>
            <person name="Sullivan W."/>
            <person name="Andreopoulos W.B."/>
            <person name="Clum A."/>
            <person name="Lindquist E."/>
            <person name="Daum C."/>
            <person name="Northen T.R."/>
            <person name="Ramamoorthy G."/>
            <person name="Schmitz R.J."/>
            <person name="Gryganskyi A."/>
            <person name="Culley D."/>
            <person name="Magnuson J."/>
            <person name="James T.Y."/>
            <person name="O'Malley M.A."/>
            <person name="Stajich J.E."/>
            <person name="Spatafora J.W."/>
            <person name="Visel A."/>
            <person name="Grigoriev I.V."/>
        </authorList>
    </citation>
    <scope>NUCLEOTIDE SEQUENCE [LARGE SCALE GENOMIC DNA]</scope>
    <source>
        <strain evidence="11 12">NRRL Y-17943</strain>
    </source>
</reference>
<proteinExistence type="inferred from homology"/>
<evidence type="ECO:0000256" key="5">
    <source>
        <dbReference type="ARBA" id="ARBA00022737"/>
    </source>
</evidence>
<evidence type="ECO:0000256" key="7">
    <source>
        <dbReference type="ARBA" id="ARBA00023128"/>
    </source>
</evidence>
<dbReference type="EMBL" id="NBSH01000016">
    <property type="protein sequence ID" value="ORX33972.1"/>
    <property type="molecule type" value="Genomic_DNA"/>
</dbReference>
<dbReference type="AlphaFoldDB" id="A0A1Y1U7I3"/>